<dbReference type="GO" id="GO:0016787">
    <property type="term" value="F:hydrolase activity"/>
    <property type="evidence" value="ECO:0007669"/>
    <property type="project" value="UniProtKB-UniRule"/>
</dbReference>
<name>A0A6N6VTM6_9BACT</name>
<evidence type="ECO:0000259" key="13">
    <source>
        <dbReference type="PROSITE" id="PS51198"/>
    </source>
</evidence>
<dbReference type="GO" id="GO:0003677">
    <property type="term" value="F:DNA binding"/>
    <property type="evidence" value="ECO:0007669"/>
    <property type="project" value="UniProtKB-KW"/>
</dbReference>
<dbReference type="AlphaFoldDB" id="A0A6N6VTM6"/>
<dbReference type="GO" id="GO:0033202">
    <property type="term" value="C:DNA helicase complex"/>
    <property type="evidence" value="ECO:0007669"/>
    <property type="project" value="TreeGrafter"/>
</dbReference>
<evidence type="ECO:0000313" key="15">
    <source>
        <dbReference type="EMBL" id="KAB8039011.1"/>
    </source>
</evidence>
<dbReference type="GO" id="GO:0000725">
    <property type="term" value="P:recombinational repair"/>
    <property type="evidence" value="ECO:0007669"/>
    <property type="project" value="TreeGrafter"/>
</dbReference>
<comment type="similarity">
    <text evidence="1">Belongs to the helicase family. UvrD subfamily.</text>
</comment>
<dbReference type="PROSITE" id="PS51217">
    <property type="entry name" value="UVRD_HELICASE_CTER"/>
    <property type="match status" value="1"/>
</dbReference>
<keyword evidence="5 12" id="KW-0067">ATP-binding</keyword>
<comment type="caution">
    <text evidence="15">The sequence shown here is derived from an EMBL/GenBank/DDBJ whole genome shotgun (WGS) entry which is preliminary data.</text>
</comment>
<evidence type="ECO:0000256" key="2">
    <source>
        <dbReference type="ARBA" id="ARBA00022741"/>
    </source>
</evidence>
<comment type="catalytic activity">
    <reaction evidence="11">
        <text>ATP + H2O = ADP + phosphate + H(+)</text>
        <dbReference type="Rhea" id="RHEA:13065"/>
        <dbReference type="ChEBI" id="CHEBI:15377"/>
        <dbReference type="ChEBI" id="CHEBI:15378"/>
        <dbReference type="ChEBI" id="CHEBI:30616"/>
        <dbReference type="ChEBI" id="CHEBI:43474"/>
        <dbReference type="ChEBI" id="CHEBI:456216"/>
        <dbReference type="EC" id="5.6.2.4"/>
    </reaction>
</comment>
<reference evidence="15 16" key="1">
    <citation type="submission" date="2019-10" db="EMBL/GenBank/DDBJ databases">
        <title>New species of Slilvanegrellaceae.</title>
        <authorList>
            <person name="Pitt A."/>
            <person name="Hahn M.W."/>
        </authorList>
    </citation>
    <scope>NUCLEOTIDE SEQUENCE [LARGE SCALE GENOMIC DNA]</scope>
    <source>
        <strain evidence="15 16">SP-Ram-0.45-NSY-1</strain>
    </source>
</reference>
<keyword evidence="3 12" id="KW-0378">Hydrolase</keyword>
<feature type="binding site" evidence="12">
    <location>
        <begin position="28"/>
        <end position="35"/>
    </location>
    <ligand>
        <name>ATP</name>
        <dbReference type="ChEBI" id="CHEBI:30616"/>
    </ligand>
</feature>
<dbReference type="InterPro" id="IPR013986">
    <property type="entry name" value="DExx_box_DNA_helicase_dom_sf"/>
</dbReference>
<dbReference type="EC" id="5.6.2.4" evidence="9"/>
<dbReference type="Gene3D" id="1.10.486.10">
    <property type="entry name" value="PCRA, domain 4"/>
    <property type="match status" value="1"/>
</dbReference>
<dbReference type="Gene3D" id="1.10.10.160">
    <property type="match status" value="1"/>
</dbReference>
<dbReference type="Pfam" id="PF13361">
    <property type="entry name" value="UvrD_C"/>
    <property type="match status" value="1"/>
</dbReference>
<organism evidence="15 16">
    <name type="scientific">Silvanigrella paludirubra</name>
    <dbReference type="NCBI Taxonomy" id="2499159"/>
    <lineage>
        <taxon>Bacteria</taxon>
        <taxon>Pseudomonadati</taxon>
        <taxon>Bdellovibrionota</taxon>
        <taxon>Oligoflexia</taxon>
        <taxon>Silvanigrellales</taxon>
        <taxon>Silvanigrellaceae</taxon>
        <taxon>Silvanigrella</taxon>
    </lineage>
</organism>
<dbReference type="CDD" id="cd18807">
    <property type="entry name" value="SF1_C_UvrD"/>
    <property type="match status" value="1"/>
</dbReference>
<evidence type="ECO:0000256" key="11">
    <source>
        <dbReference type="ARBA" id="ARBA00048988"/>
    </source>
</evidence>
<proteinExistence type="inferred from homology"/>
<dbReference type="GO" id="GO:0005524">
    <property type="term" value="F:ATP binding"/>
    <property type="evidence" value="ECO:0007669"/>
    <property type="project" value="UniProtKB-UniRule"/>
</dbReference>
<dbReference type="Pfam" id="PF00580">
    <property type="entry name" value="UvrD-helicase"/>
    <property type="match status" value="1"/>
</dbReference>
<keyword evidence="2 12" id="KW-0547">Nucleotide-binding</keyword>
<protein>
    <recommendedName>
        <fullName evidence="9">DNA 3'-5' helicase</fullName>
        <ecNumber evidence="9">5.6.2.4</ecNumber>
    </recommendedName>
    <alternativeName>
        <fullName evidence="10">DNA 3'-5' helicase II</fullName>
    </alternativeName>
</protein>
<feature type="domain" description="UvrD-like helicase C-terminal" evidence="14">
    <location>
        <begin position="286"/>
        <end position="565"/>
    </location>
</feature>
<dbReference type="RefSeq" id="WP_153420409.1">
    <property type="nucleotide sequence ID" value="NZ_WFLM01000003.1"/>
</dbReference>
<evidence type="ECO:0000256" key="6">
    <source>
        <dbReference type="ARBA" id="ARBA00023125"/>
    </source>
</evidence>
<accession>A0A6N6VTM6</accession>
<evidence type="ECO:0000256" key="8">
    <source>
        <dbReference type="ARBA" id="ARBA00034617"/>
    </source>
</evidence>
<dbReference type="CDD" id="cd17932">
    <property type="entry name" value="DEXQc_UvrD"/>
    <property type="match status" value="1"/>
</dbReference>
<evidence type="ECO:0000256" key="3">
    <source>
        <dbReference type="ARBA" id="ARBA00022801"/>
    </source>
</evidence>
<feature type="domain" description="UvrD-like helicase ATP-binding" evidence="13">
    <location>
        <begin position="7"/>
        <end position="285"/>
    </location>
</feature>
<evidence type="ECO:0000256" key="5">
    <source>
        <dbReference type="ARBA" id="ARBA00022840"/>
    </source>
</evidence>
<dbReference type="GO" id="GO:0005829">
    <property type="term" value="C:cytosol"/>
    <property type="evidence" value="ECO:0007669"/>
    <property type="project" value="TreeGrafter"/>
</dbReference>
<dbReference type="PANTHER" id="PTHR11070:SF2">
    <property type="entry name" value="ATP-DEPENDENT DNA HELICASE SRS2"/>
    <property type="match status" value="1"/>
</dbReference>
<evidence type="ECO:0000259" key="14">
    <source>
        <dbReference type="PROSITE" id="PS51217"/>
    </source>
</evidence>
<keyword evidence="6" id="KW-0238">DNA-binding</keyword>
<dbReference type="InterPro" id="IPR014017">
    <property type="entry name" value="DNA_helicase_UvrD-like_C"/>
</dbReference>
<keyword evidence="16" id="KW-1185">Reference proteome</keyword>
<dbReference type="InterPro" id="IPR000212">
    <property type="entry name" value="DNA_helicase_UvrD/REP"/>
</dbReference>
<dbReference type="GO" id="GO:0043138">
    <property type="term" value="F:3'-5' DNA helicase activity"/>
    <property type="evidence" value="ECO:0007669"/>
    <property type="project" value="UniProtKB-EC"/>
</dbReference>
<evidence type="ECO:0000256" key="1">
    <source>
        <dbReference type="ARBA" id="ARBA00009922"/>
    </source>
</evidence>
<keyword evidence="7" id="KW-0413">Isomerase</keyword>
<keyword evidence="4 12" id="KW-0347">Helicase</keyword>
<dbReference type="Gene3D" id="3.40.50.300">
    <property type="entry name" value="P-loop containing nucleotide triphosphate hydrolases"/>
    <property type="match status" value="2"/>
</dbReference>
<evidence type="ECO:0000256" key="10">
    <source>
        <dbReference type="ARBA" id="ARBA00034923"/>
    </source>
</evidence>
<dbReference type="PANTHER" id="PTHR11070">
    <property type="entry name" value="UVRD / RECB / PCRA DNA HELICASE FAMILY MEMBER"/>
    <property type="match status" value="1"/>
</dbReference>
<dbReference type="InterPro" id="IPR014016">
    <property type="entry name" value="UvrD-like_ATP-bd"/>
</dbReference>
<dbReference type="EMBL" id="WFLM01000003">
    <property type="protein sequence ID" value="KAB8039011.1"/>
    <property type="molecule type" value="Genomic_DNA"/>
</dbReference>
<gene>
    <name evidence="15" type="ORF">GCL60_09135</name>
</gene>
<dbReference type="OrthoDB" id="5287170at2"/>
<dbReference type="PROSITE" id="PS51198">
    <property type="entry name" value="UVRD_HELICASE_ATP_BIND"/>
    <property type="match status" value="1"/>
</dbReference>
<evidence type="ECO:0000256" key="7">
    <source>
        <dbReference type="ARBA" id="ARBA00023235"/>
    </source>
</evidence>
<comment type="catalytic activity">
    <reaction evidence="8">
        <text>Couples ATP hydrolysis with the unwinding of duplex DNA by translocating in the 3'-5' direction.</text>
        <dbReference type="EC" id="5.6.2.4"/>
    </reaction>
</comment>
<dbReference type="InterPro" id="IPR027417">
    <property type="entry name" value="P-loop_NTPase"/>
</dbReference>
<evidence type="ECO:0000313" key="16">
    <source>
        <dbReference type="Proteomes" id="UP000437748"/>
    </source>
</evidence>
<dbReference type="SUPFAM" id="SSF52540">
    <property type="entry name" value="P-loop containing nucleoside triphosphate hydrolases"/>
    <property type="match status" value="1"/>
</dbReference>
<sequence>MPNNIINALNKEQLKAVTSSYGAQLVLAGAGTGKTKVITSRIAWMIHSGIRPESIVAVSFTNKAAREMQSRLSNIIGEKTAKKVELSTFHSFALKLLRQYHKEFSLQRNFSISDENESLNLLRESIKEFHLEEILSLQDASQKISYYKDNLFTEEDFKKQKNVFDGKIICKLFNSYNRRLRLFNLVDFDDIVYLTVLGFKKNPELLNKIQDTFSFLMVDEYQDTSFSQFQLICMLSSKTKNVCVVGDDDQSIYSWRGARPSIISDFLKHFPDANKVTLEQNYRCTPNILNAANSVIRENTERLGKELWSEQANLHPIVIHACENERDESLFVVDKILSLKRESGKLNFDNIAILVRSNSQTIPLEQVFIEKNIPYTIHGGTQFFDRKEVRDLFSYLKFAHNSNDMNSLFRIINLPARGIGIATLEKIKEIHFLNKTKNPTSDIFVALKELSYEHKGIAEFLKNWNQYGEKLKNSTLKVDISSTLRDCYENIGLKKDILMSSANMQNAQFRIDIVERVFNVIEKLELPEESIQSVVDALHLDKARFDIAQETKNKVQIMTIHSSKGLEFPYVFLIGVEDGILPHEKSLALESGIQEERRLFYVAITRAKYRLFISHCGFRKKGRASGKDLEPKPSRFLSAIPQQLIIHEQTDPNSEEARRMDAARKLFELFR</sequence>
<evidence type="ECO:0000256" key="4">
    <source>
        <dbReference type="ARBA" id="ARBA00022806"/>
    </source>
</evidence>
<evidence type="ECO:0000256" key="9">
    <source>
        <dbReference type="ARBA" id="ARBA00034808"/>
    </source>
</evidence>
<evidence type="ECO:0000256" key="12">
    <source>
        <dbReference type="PROSITE-ProRule" id="PRU00560"/>
    </source>
</evidence>
<dbReference type="Proteomes" id="UP000437748">
    <property type="component" value="Unassembled WGS sequence"/>
</dbReference>